<feature type="DNA-binding region" description="H-T-H motif" evidence="4">
    <location>
        <begin position="35"/>
        <end position="54"/>
    </location>
</feature>
<feature type="domain" description="HTH tetR-type" evidence="5">
    <location>
        <begin position="12"/>
        <end position="72"/>
    </location>
</feature>
<dbReference type="Gene3D" id="1.10.357.10">
    <property type="entry name" value="Tetracycline Repressor, domain 2"/>
    <property type="match status" value="1"/>
</dbReference>
<keyword evidence="1" id="KW-0805">Transcription regulation</keyword>
<evidence type="ECO:0000256" key="3">
    <source>
        <dbReference type="ARBA" id="ARBA00023163"/>
    </source>
</evidence>
<dbReference type="AlphaFoldDB" id="A0A1T4N8F1"/>
<dbReference type="SUPFAM" id="SSF46689">
    <property type="entry name" value="Homeodomain-like"/>
    <property type="match status" value="1"/>
</dbReference>
<dbReference type="RefSeq" id="WP_078744667.1">
    <property type="nucleotide sequence ID" value="NZ_FUXG01000005.1"/>
</dbReference>
<dbReference type="PRINTS" id="PR00455">
    <property type="entry name" value="HTHTETR"/>
</dbReference>
<keyword evidence="2 4" id="KW-0238">DNA-binding</keyword>
<dbReference type="GO" id="GO:0000976">
    <property type="term" value="F:transcription cis-regulatory region binding"/>
    <property type="evidence" value="ECO:0007669"/>
    <property type="project" value="TreeGrafter"/>
</dbReference>
<organism evidence="6 7">
    <name type="scientific">Oceanospirillum multiglobuliferum</name>
    <dbReference type="NCBI Taxonomy" id="64969"/>
    <lineage>
        <taxon>Bacteria</taxon>
        <taxon>Pseudomonadati</taxon>
        <taxon>Pseudomonadota</taxon>
        <taxon>Gammaproteobacteria</taxon>
        <taxon>Oceanospirillales</taxon>
        <taxon>Oceanospirillaceae</taxon>
        <taxon>Oceanospirillum</taxon>
    </lineage>
</organism>
<dbReference type="InterPro" id="IPR001647">
    <property type="entry name" value="HTH_TetR"/>
</dbReference>
<keyword evidence="7" id="KW-1185">Reference proteome</keyword>
<dbReference type="OrthoDB" id="63332at2"/>
<evidence type="ECO:0000313" key="7">
    <source>
        <dbReference type="Proteomes" id="UP000191418"/>
    </source>
</evidence>
<protein>
    <recommendedName>
        <fullName evidence="5">HTH tetR-type domain-containing protein</fullName>
    </recommendedName>
</protein>
<dbReference type="PANTHER" id="PTHR30055">
    <property type="entry name" value="HTH-TYPE TRANSCRIPTIONAL REGULATOR RUTR"/>
    <property type="match status" value="1"/>
</dbReference>
<dbReference type="GO" id="GO:0003700">
    <property type="term" value="F:DNA-binding transcription factor activity"/>
    <property type="evidence" value="ECO:0007669"/>
    <property type="project" value="TreeGrafter"/>
</dbReference>
<dbReference type="EMBL" id="MTSM01000006">
    <property type="protein sequence ID" value="OPX55871.1"/>
    <property type="molecule type" value="Genomic_DNA"/>
</dbReference>
<accession>A0A1T4N8F1</accession>
<dbReference type="Pfam" id="PF00440">
    <property type="entry name" value="TetR_N"/>
    <property type="match status" value="1"/>
</dbReference>
<dbReference type="STRING" id="64969.SAMN02745127_01045"/>
<evidence type="ECO:0000256" key="4">
    <source>
        <dbReference type="PROSITE-ProRule" id="PRU00335"/>
    </source>
</evidence>
<dbReference type="InterPro" id="IPR050109">
    <property type="entry name" value="HTH-type_TetR-like_transc_reg"/>
</dbReference>
<sequence>MTPRVASPDQIEAREIEIIQAAAQLVEKEGVNGLTIDKVVAVVPYSKGTVYNHFSSKEDLLIALCIYKLNTLSGMFARAKAFNGSTRERLVAFHMAYFLYALLSPGQAMAVLYTKTPEIECKASECRMARLTSIDGELLSMVVEVMAEAQANQEVHLPPHLNLQQVAFGNWSIAFGTIALLNSHLDPCPVSQGLLIDREYFNNVNALLDGYGFQPLSPVFDFQHCIERLLKEVFAEEVALLAQRGRTLMI</sequence>
<gene>
    <name evidence="6" type="ORF">BTE48_06670</name>
</gene>
<dbReference type="PANTHER" id="PTHR30055:SF234">
    <property type="entry name" value="HTH-TYPE TRANSCRIPTIONAL REGULATOR BETI"/>
    <property type="match status" value="1"/>
</dbReference>
<dbReference type="InterPro" id="IPR009057">
    <property type="entry name" value="Homeodomain-like_sf"/>
</dbReference>
<comment type="caution">
    <text evidence="6">The sequence shown here is derived from an EMBL/GenBank/DDBJ whole genome shotgun (WGS) entry which is preliminary data.</text>
</comment>
<proteinExistence type="predicted"/>
<dbReference type="Proteomes" id="UP000191418">
    <property type="component" value="Unassembled WGS sequence"/>
</dbReference>
<keyword evidence="3" id="KW-0804">Transcription</keyword>
<evidence type="ECO:0000256" key="2">
    <source>
        <dbReference type="ARBA" id="ARBA00023125"/>
    </source>
</evidence>
<dbReference type="Gene3D" id="1.10.10.60">
    <property type="entry name" value="Homeodomain-like"/>
    <property type="match status" value="1"/>
</dbReference>
<reference evidence="6 7" key="1">
    <citation type="submission" date="2017-01" db="EMBL/GenBank/DDBJ databases">
        <title>Genome Sequencing of a Marine Spirillum, Oceanospirillum multiglobuliferum ATCC 33336, from Japan.</title>
        <authorList>
            <person name="Carney J.G."/>
            <person name="Trachtenberg A.M."/>
            <person name="Rheaume B.A."/>
            <person name="Linnane J.D."/>
            <person name="Pitts N.L."/>
            <person name="Mykles D.L."/>
            <person name="Maclea K.S."/>
        </authorList>
    </citation>
    <scope>NUCLEOTIDE SEQUENCE [LARGE SCALE GENOMIC DNA]</scope>
    <source>
        <strain evidence="6 7">ATCC 33336</strain>
    </source>
</reference>
<name>A0A1T4N8F1_9GAMM</name>
<evidence type="ECO:0000259" key="5">
    <source>
        <dbReference type="PROSITE" id="PS50977"/>
    </source>
</evidence>
<evidence type="ECO:0000313" key="6">
    <source>
        <dbReference type="EMBL" id="OPX55871.1"/>
    </source>
</evidence>
<evidence type="ECO:0000256" key="1">
    <source>
        <dbReference type="ARBA" id="ARBA00023015"/>
    </source>
</evidence>
<dbReference type="PROSITE" id="PS50977">
    <property type="entry name" value="HTH_TETR_2"/>
    <property type="match status" value="1"/>
</dbReference>